<dbReference type="SMART" id="SM01012">
    <property type="entry name" value="ANTAR"/>
    <property type="match status" value="1"/>
</dbReference>
<accession>A0A848KAI0</accession>
<dbReference type="Gene3D" id="1.10.10.10">
    <property type="entry name" value="Winged helix-like DNA-binding domain superfamily/Winged helix DNA-binding domain"/>
    <property type="match status" value="1"/>
</dbReference>
<organism evidence="3 4">
    <name type="scientific">Antrihabitans stalactiti</name>
    <dbReference type="NCBI Taxonomy" id="2584121"/>
    <lineage>
        <taxon>Bacteria</taxon>
        <taxon>Bacillati</taxon>
        <taxon>Actinomycetota</taxon>
        <taxon>Actinomycetes</taxon>
        <taxon>Mycobacteriales</taxon>
        <taxon>Nocardiaceae</taxon>
        <taxon>Antrihabitans</taxon>
    </lineage>
</organism>
<evidence type="ECO:0000313" key="3">
    <source>
        <dbReference type="EMBL" id="NMN95843.1"/>
    </source>
</evidence>
<comment type="caution">
    <text evidence="3">The sequence shown here is derived from an EMBL/GenBank/DDBJ whole genome shotgun (WGS) entry which is preliminary data.</text>
</comment>
<reference evidence="3 4" key="2">
    <citation type="submission" date="2020-06" db="EMBL/GenBank/DDBJ databases">
        <title>Antribacter stalactiti gen. nov., sp. nov., a new member of the family Nacardiaceae isolated from a cave.</title>
        <authorList>
            <person name="Kim I.S."/>
        </authorList>
    </citation>
    <scope>NUCLEOTIDE SEQUENCE [LARGE SCALE GENOMIC DNA]</scope>
    <source>
        <strain evidence="3 4">YC2-7</strain>
    </source>
</reference>
<name>A0A848KAI0_9NOCA</name>
<dbReference type="Pfam" id="PF03861">
    <property type="entry name" value="ANTAR"/>
    <property type="match status" value="1"/>
</dbReference>
<proteinExistence type="predicted"/>
<gene>
    <name evidence="3" type="ORF">FGL95_12435</name>
</gene>
<protein>
    <submittedName>
        <fullName evidence="3">ANTAR domain-containing protein</fullName>
    </submittedName>
</protein>
<feature type="domain" description="ANTAR" evidence="2">
    <location>
        <begin position="77"/>
        <end position="132"/>
    </location>
</feature>
<evidence type="ECO:0000313" key="4">
    <source>
        <dbReference type="Proteomes" id="UP000535543"/>
    </source>
</evidence>
<keyword evidence="4" id="KW-1185">Reference proteome</keyword>
<dbReference type="Proteomes" id="UP000535543">
    <property type="component" value="Unassembled WGS sequence"/>
</dbReference>
<dbReference type="EMBL" id="VCQU01000004">
    <property type="protein sequence ID" value="NMN95843.1"/>
    <property type="molecule type" value="Genomic_DNA"/>
</dbReference>
<dbReference type="GO" id="GO:0003723">
    <property type="term" value="F:RNA binding"/>
    <property type="evidence" value="ECO:0007669"/>
    <property type="project" value="InterPro"/>
</dbReference>
<dbReference type="InterPro" id="IPR005561">
    <property type="entry name" value="ANTAR"/>
</dbReference>
<feature type="region of interest" description="Disordered" evidence="1">
    <location>
        <begin position="137"/>
        <end position="156"/>
    </location>
</feature>
<sequence>MPTVLVGLRERTATRQYHLVGVAPRPHFPSPLEPSSLGRAVRSTGGASAPLLRGVQRLQIRPHGAAHKHRGGDVDTHHPVADRRHADARMLDTAEGVLVALRRCSIDEAFIELVHVAKRHHVPTLAVARALVEHAENGIDSSPDTDSETDGTGPADIARHEWGHLFPGPLRHEPAHNR</sequence>
<evidence type="ECO:0000259" key="2">
    <source>
        <dbReference type="SMART" id="SM01012"/>
    </source>
</evidence>
<dbReference type="InterPro" id="IPR036388">
    <property type="entry name" value="WH-like_DNA-bd_sf"/>
</dbReference>
<evidence type="ECO:0000256" key="1">
    <source>
        <dbReference type="SAM" id="MobiDB-lite"/>
    </source>
</evidence>
<reference evidence="3 4" key="1">
    <citation type="submission" date="2019-05" db="EMBL/GenBank/DDBJ databases">
        <authorList>
            <person name="Lee S.D."/>
        </authorList>
    </citation>
    <scope>NUCLEOTIDE SEQUENCE [LARGE SCALE GENOMIC DNA]</scope>
    <source>
        <strain evidence="3 4">YC2-7</strain>
    </source>
</reference>
<dbReference type="AlphaFoldDB" id="A0A848KAI0"/>